<comment type="caution">
    <text evidence="9">The sequence shown here is derived from an EMBL/GenBank/DDBJ whole genome shotgun (WGS) entry which is preliminary data.</text>
</comment>
<feature type="domain" description="Fibronectin type-III" evidence="8">
    <location>
        <begin position="1559"/>
        <end position="1657"/>
    </location>
</feature>
<dbReference type="Gene3D" id="2.60.40.10">
    <property type="entry name" value="Immunoglobulins"/>
    <property type="match status" value="3"/>
</dbReference>
<dbReference type="GO" id="GO:0004601">
    <property type="term" value="F:peroxidase activity"/>
    <property type="evidence" value="ECO:0007669"/>
    <property type="project" value="UniProtKB-KW"/>
</dbReference>
<dbReference type="PRINTS" id="PR00313">
    <property type="entry name" value="CABNDNGRPT"/>
</dbReference>
<dbReference type="GO" id="GO:0006979">
    <property type="term" value="P:response to oxidative stress"/>
    <property type="evidence" value="ECO:0007669"/>
    <property type="project" value="InterPro"/>
</dbReference>
<evidence type="ECO:0000256" key="1">
    <source>
        <dbReference type="ARBA" id="ARBA00004613"/>
    </source>
</evidence>
<evidence type="ECO:0000256" key="3">
    <source>
        <dbReference type="ARBA" id="ARBA00022729"/>
    </source>
</evidence>
<feature type="domain" description="Fibronectin type-III" evidence="8">
    <location>
        <begin position="1661"/>
        <end position="1757"/>
    </location>
</feature>
<accession>A0A4R9ALF4</accession>
<feature type="compositionally biased region" description="Low complexity" evidence="7">
    <location>
        <begin position="11"/>
        <end position="20"/>
    </location>
</feature>
<dbReference type="InterPro" id="IPR013783">
    <property type="entry name" value="Ig-like_fold"/>
</dbReference>
<evidence type="ECO:0000313" key="9">
    <source>
        <dbReference type="EMBL" id="TFD64229.1"/>
    </source>
</evidence>
<keyword evidence="4" id="KW-0325">Glycoprotein</keyword>
<dbReference type="OrthoDB" id="7876310at2"/>
<keyword evidence="5" id="KW-0378">Hydrolase</keyword>
<evidence type="ECO:0000313" key="10">
    <source>
        <dbReference type="Proteomes" id="UP000298154"/>
    </source>
</evidence>
<feature type="domain" description="Fibronectin type-III" evidence="8">
    <location>
        <begin position="1460"/>
        <end position="1553"/>
    </location>
</feature>
<dbReference type="InterPro" id="IPR010255">
    <property type="entry name" value="Haem_peroxidase_sf"/>
</dbReference>
<dbReference type="GO" id="GO:0016798">
    <property type="term" value="F:hydrolase activity, acting on glycosyl bonds"/>
    <property type="evidence" value="ECO:0007669"/>
    <property type="project" value="UniProtKB-KW"/>
</dbReference>
<keyword evidence="6" id="KW-0119">Carbohydrate metabolism</keyword>
<dbReference type="GO" id="GO:0020037">
    <property type="term" value="F:heme binding"/>
    <property type="evidence" value="ECO:0007669"/>
    <property type="project" value="InterPro"/>
</dbReference>
<dbReference type="PROSITE" id="PS00330">
    <property type="entry name" value="HEMOLYSIN_CALCIUM"/>
    <property type="match status" value="1"/>
</dbReference>
<keyword evidence="2" id="KW-0964">Secreted</keyword>
<reference evidence="9 10" key="1">
    <citation type="submission" date="2019-03" db="EMBL/GenBank/DDBJ databases">
        <title>Genomics of glacier-inhabiting Cryobacterium strains.</title>
        <authorList>
            <person name="Liu Q."/>
            <person name="Xin Y.-H."/>
        </authorList>
    </citation>
    <scope>NUCLEOTIDE SEQUENCE [LARGE SCALE GENOMIC DNA]</scope>
    <source>
        <strain evidence="9 10">Sr36</strain>
    </source>
</reference>
<dbReference type="Gene3D" id="1.10.640.10">
    <property type="entry name" value="Haem peroxidase domain superfamily, animal type"/>
    <property type="match status" value="1"/>
</dbReference>
<dbReference type="CDD" id="cd09821">
    <property type="entry name" value="An_peroxidase_bacterial_2"/>
    <property type="match status" value="1"/>
</dbReference>
<dbReference type="EMBL" id="SOHK01000017">
    <property type="protein sequence ID" value="TFD64229.1"/>
    <property type="molecule type" value="Genomic_DNA"/>
</dbReference>
<feature type="region of interest" description="Disordered" evidence="7">
    <location>
        <begin position="1"/>
        <end position="38"/>
    </location>
</feature>
<dbReference type="SUPFAM" id="SSF51120">
    <property type="entry name" value="beta-Roll"/>
    <property type="match status" value="2"/>
</dbReference>
<dbReference type="InterPro" id="IPR037120">
    <property type="entry name" value="Haem_peroxidase_sf_animal"/>
</dbReference>
<comment type="subcellular location">
    <subcellularLocation>
        <location evidence="1">Secreted</location>
    </subcellularLocation>
</comment>
<evidence type="ECO:0000256" key="5">
    <source>
        <dbReference type="ARBA" id="ARBA00023295"/>
    </source>
</evidence>
<dbReference type="Gene3D" id="2.150.10.10">
    <property type="entry name" value="Serralysin-like metalloprotease, C-terminal"/>
    <property type="match status" value="1"/>
</dbReference>
<organism evidence="9 10">
    <name type="scientific">Cryobacterium ruanii</name>
    <dbReference type="NCBI Taxonomy" id="1259197"/>
    <lineage>
        <taxon>Bacteria</taxon>
        <taxon>Bacillati</taxon>
        <taxon>Actinomycetota</taxon>
        <taxon>Actinomycetes</taxon>
        <taxon>Micrococcales</taxon>
        <taxon>Microbacteriaceae</taxon>
        <taxon>Cryobacterium</taxon>
    </lineage>
</organism>
<dbReference type="CDD" id="cd00063">
    <property type="entry name" value="FN3"/>
    <property type="match status" value="3"/>
</dbReference>
<keyword evidence="10" id="KW-1185">Reference proteome</keyword>
<name>A0A4R9ALF4_9MICO</name>
<dbReference type="PANTHER" id="PTHR11475:SF4">
    <property type="entry name" value="CHORION PEROXIDASE"/>
    <property type="match status" value="1"/>
</dbReference>
<dbReference type="Pfam" id="PF03098">
    <property type="entry name" value="An_peroxidase"/>
    <property type="match status" value="2"/>
</dbReference>
<keyword evidence="9" id="KW-0575">Peroxidase</keyword>
<evidence type="ECO:0000256" key="2">
    <source>
        <dbReference type="ARBA" id="ARBA00022525"/>
    </source>
</evidence>
<dbReference type="SUPFAM" id="SSF48113">
    <property type="entry name" value="Heme-dependent peroxidases"/>
    <property type="match status" value="1"/>
</dbReference>
<dbReference type="GO" id="GO:0005576">
    <property type="term" value="C:extracellular region"/>
    <property type="evidence" value="ECO:0007669"/>
    <property type="project" value="UniProtKB-SubCell"/>
</dbReference>
<proteinExistence type="predicted"/>
<gene>
    <name evidence="9" type="ORF">E3T47_12100</name>
</gene>
<keyword evidence="5" id="KW-0326">Glycosidase</keyword>
<dbReference type="InterPro" id="IPR011049">
    <property type="entry name" value="Serralysin-like_metalloprot_C"/>
</dbReference>
<sequence length="1968" mass="201750">MSRFEGKGIVSSSSSSSNSSTTGMRGSPPPQDHGRPRRVFGKPMRILAAGMAAVLCAGLGLSAALPAQAAVAPVGQGFAVTASDLAYILKQIKIAEAHVANTTSATGPCGALVGTGPNQISSPLLSLGLRTVDGSCNNLQPGQDQFGAADQVFPRLAKPVFSSADVTPSGFGPPNPTSYAQKKGLVFDSEPRTVSNLIVDQTSTNPAAIAAAGNPVRTQGNEGVVACTTDPSPSVPFGVPAGCIPSNETLFMPNVTTDVGLSPPYNSLFTLFGQFFDHGVDQTVKGGGTVFVPLKVDDPLRVSGPDGIVGNGDEVPSSQAFMVLTRGQNQPGPDGVTGDDPATATDESADDVQDALNTDSPWVDQSQTYTSHASHQVFVREYVTEGGRPVATGKLLGGPAGPTAGGMATWATTKAQAASVLGLLLADKDVLNVPMLAADAYGKFIPGPLRGMPQYVTPTGLVEGDTANPVPVPGNVMYFKTPFLTDIAHNAEPKAGLTPDANSTASADFASQPAGTYDDEMLDAHFIAGDGRVNENIGLTAIHQVFHSEHDRLIGDIENTLTNDTSARGVAALAEWKLASGAGGWNGDRLFQAARFVNEMEYQHLVFEEFARKVQPGINPFEPFAFTQTEINPAVKAEFAHAVYRFGHSMLTETISRRNEDKPGVDGLFGTSDDVLGSQNDISLLEGFLNPPAYTNGGPEGQLTSEEAAGSVIMGMSDQVGNELDEFVTDTLRNNLLGLPLDLAAINMTRARSEGVPRLNPFRRELFNKTNDGALRPYRNWIDFGENLKHPESLINFVAAYGQFPTITGATTLDGKRDAARLIVSPDALAGEVSPDGAMEFMNSTGVWANSGTQSITGLDDVDLWVGGLAEMTTPFGGLLGTTFNYVFENQMTDLQNGDRLYYLARTPGMNLRTQLEGNSFAELMMRNTTAHTLKADPFATADCKFELKNLAGTVADFEASGNIVANDPQSECDETALLIRMPDGTIKYRARNTVDPAGINGQAVYNGTGQVDRIYGGNDNDTFWGGLGNDVIEGGGGADVALGGEGNDIITDLAGDDVPKGGPGNDAIDAGPGLDIIMGGEGKDFTNGGANANETFGGAGDDFIMLGESLDAAFGDGGDDWEEGGNQPDLMIGDSSNLFFLDDSQKPGNDFMIGQGGDDDYDMEGGDDIGVGGPGIEKVAGGSGYDWTIGQGDPQAQDADLALPIPPLNILQVGVRDKFNEVEALSGWKLNDILRGDDVVPSAVGGGGFIGCDVWDQAGVDRIAGLDALIPEFTTTLASVVAVSAQGDCPILTGPNVWGAGNVLLGGAGSDLIEGRGADDIIDGDAYLSLRLSVRTNPSDPATEIGSASITGTNQSAMASQYLSDGAGGLSGPTLQEAVFAGTVDPGDIVAVREILQGSGGTDSAVFTNAEADYTVTTVPVGAAVGSPGSTTTVVDNVGTNGTDTLRNIERLVFSDTVAPSVPIIGTATAGNAQATVNWTPAAGGIATSFSVKVLDAAGAQVGVVQTAGAGATSLVVTGLTNGTTYQFQVSATNAEGTSLFSASSNAVTPVAPVVQVVPGAPTIGTSVAGDAQVTVNWLAPGAVTNAPPVTGYVVRTFTGAGTTPTGTTTVADVTSAVVGSLTNGTGYTFDVAAINAVGTGAASGRSVAVTPTAPVVQVVAGAPTIGTSIAGNASVTVNWTPPAPVANAAPITGYRVRTFIGASTTATGTTTVGNVTSTVIGSLTNRTGYTFDVAAINAVGTGAVSARSVAVTPRTEFVVPTVTARTPASGARSVSQTGNVTATFSEPVTGVSGTTFVLRLGTTAIPAVVSYNATTRVATLNPSVTLLADRTYTATLSGIRDVAGNLMVASSWSFITGPAPTITSRTPASGAIGVARNANVLATFSEDITGVSATTVQITRVSTGAVVTSVAAYNATTNVLTINPSVTLSSNVQYRVTVTGGNTSVRDLVGNPLVTSTWTFTTGTLL</sequence>
<dbReference type="PROSITE" id="PS50853">
    <property type="entry name" value="FN3"/>
    <property type="match status" value="3"/>
</dbReference>
<keyword evidence="9" id="KW-0560">Oxidoreductase</keyword>
<dbReference type="InterPro" id="IPR032812">
    <property type="entry name" value="SbsA_Ig"/>
</dbReference>
<keyword evidence="6" id="KW-0624">Polysaccharide degradation</keyword>
<dbReference type="InterPro" id="IPR001343">
    <property type="entry name" value="Hemolysn_Ca-bd"/>
</dbReference>
<dbReference type="InterPro" id="IPR019791">
    <property type="entry name" value="Haem_peroxidase_animal"/>
</dbReference>
<dbReference type="InterPro" id="IPR014755">
    <property type="entry name" value="Cu-Rt/internalin_Ig-like"/>
</dbReference>
<evidence type="ECO:0000259" key="8">
    <source>
        <dbReference type="PROSITE" id="PS50853"/>
    </source>
</evidence>
<evidence type="ECO:0000256" key="4">
    <source>
        <dbReference type="ARBA" id="ARBA00023180"/>
    </source>
</evidence>
<dbReference type="InterPro" id="IPR003961">
    <property type="entry name" value="FN3_dom"/>
</dbReference>
<dbReference type="Pfam" id="PF13205">
    <property type="entry name" value="Big_5"/>
    <property type="match status" value="2"/>
</dbReference>
<dbReference type="GO" id="GO:0000272">
    <property type="term" value="P:polysaccharide catabolic process"/>
    <property type="evidence" value="ECO:0007669"/>
    <property type="project" value="UniProtKB-KW"/>
</dbReference>
<evidence type="ECO:0000256" key="6">
    <source>
        <dbReference type="ARBA" id="ARBA00023326"/>
    </source>
</evidence>
<dbReference type="GO" id="GO:0005509">
    <property type="term" value="F:calcium ion binding"/>
    <property type="evidence" value="ECO:0007669"/>
    <property type="project" value="InterPro"/>
</dbReference>
<dbReference type="Gene3D" id="2.60.40.1220">
    <property type="match status" value="2"/>
</dbReference>
<feature type="region of interest" description="Disordered" evidence="7">
    <location>
        <begin position="327"/>
        <end position="351"/>
    </location>
</feature>
<dbReference type="Proteomes" id="UP000298154">
    <property type="component" value="Unassembled WGS sequence"/>
</dbReference>
<evidence type="ECO:0000256" key="7">
    <source>
        <dbReference type="SAM" id="MobiDB-lite"/>
    </source>
</evidence>
<dbReference type="Pfam" id="PF00041">
    <property type="entry name" value="fn3"/>
    <property type="match status" value="3"/>
</dbReference>
<dbReference type="PROSITE" id="PS50292">
    <property type="entry name" value="PEROXIDASE_3"/>
    <property type="match status" value="1"/>
</dbReference>
<dbReference type="SUPFAM" id="SSF49265">
    <property type="entry name" value="Fibronectin type III"/>
    <property type="match status" value="2"/>
</dbReference>
<dbReference type="InterPro" id="IPR018511">
    <property type="entry name" value="Hemolysin-typ_Ca-bd_CS"/>
</dbReference>
<dbReference type="PANTHER" id="PTHR11475">
    <property type="entry name" value="OXIDASE/PEROXIDASE"/>
    <property type="match status" value="1"/>
</dbReference>
<protein>
    <submittedName>
        <fullName evidence="9">Heme peroxidase</fullName>
    </submittedName>
</protein>
<dbReference type="SMART" id="SM00060">
    <property type="entry name" value="FN3"/>
    <property type="match status" value="3"/>
</dbReference>
<dbReference type="InterPro" id="IPR036116">
    <property type="entry name" value="FN3_sf"/>
</dbReference>
<keyword evidence="3" id="KW-0732">Signal</keyword>
<dbReference type="Pfam" id="PF00353">
    <property type="entry name" value="HemolysinCabind"/>
    <property type="match status" value="3"/>
</dbReference>